<feature type="domain" description="C2H2-type" evidence="12">
    <location>
        <begin position="195"/>
        <end position="222"/>
    </location>
</feature>
<reference evidence="13" key="1">
    <citation type="submission" date="2023-10" db="EMBL/GenBank/DDBJ databases">
        <title>Genome assembly of Pristionchus species.</title>
        <authorList>
            <person name="Yoshida K."/>
            <person name="Sommer R.J."/>
        </authorList>
    </citation>
    <scope>NUCLEOTIDE SEQUENCE</scope>
    <source>
        <strain evidence="13">RS5133</strain>
    </source>
</reference>
<sequence>AVATKEKKKKKKTGKRYECEICKKTFTENCNLKKHLLTHSSRRPFGCDRCGARFTQNSHLKEHRIGCLARPHSCPKCRKRFVTKIQLEEHAILHEHQKENKEDHEKADGVYKCTHCPQTFQKFSNLERHLPCHSDDRPFKCDKCDKSFARKNELVKHVLLHADDRRFACPQCDHRAVSVGRLNDHLKQVHDQLVHFCTKCAVRFKTLAELKNHSRAHTRPPSADKSRPNSDDDVQVMEYSSIEEDEQSRHSIPPGGRPFECDECEKSFRDSFRLKEHKQSHTGERPFTCSLCVARFFSQRYLSDHLKRVHNQLIHVCTVCNARFRVRAELTEHKLNHEGTTALVEMKSKVSSNEVDERSEINNSPDSNSTPLVCRTDVPSFVPPVTFSTTHQSTVSYRPVVRVLYDSRNPSLYDLKLL</sequence>
<evidence type="ECO:0000256" key="4">
    <source>
        <dbReference type="ARBA" id="ARBA00022771"/>
    </source>
</evidence>
<dbReference type="EMBL" id="BTSY01000002">
    <property type="protein sequence ID" value="GMT13081.1"/>
    <property type="molecule type" value="Genomic_DNA"/>
</dbReference>
<proteinExistence type="predicted"/>
<keyword evidence="6" id="KW-0805">Transcription regulation</keyword>
<feature type="domain" description="C2H2-type" evidence="12">
    <location>
        <begin position="315"/>
        <end position="342"/>
    </location>
</feature>
<evidence type="ECO:0000256" key="11">
    <source>
        <dbReference type="SAM" id="MobiDB-lite"/>
    </source>
</evidence>
<evidence type="ECO:0000313" key="13">
    <source>
        <dbReference type="EMBL" id="GMT13081.1"/>
    </source>
</evidence>
<dbReference type="SUPFAM" id="SSF57667">
    <property type="entry name" value="beta-beta-alpha zinc fingers"/>
    <property type="match status" value="4"/>
</dbReference>
<dbReference type="FunFam" id="3.30.160.60:FF:000322">
    <property type="entry name" value="GDNF-inducible zinc finger protein 1"/>
    <property type="match status" value="1"/>
</dbReference>
<dbReference type="FunFam" id="3.30.160.60:FF:000624">
    <property type="entry name" value="zinc finger protein 697"/>
    <property type="match status" value="1"/>
</dbReference>
<evidence type="ECO:0000256" key="6">
    <source>
        <dbReference type="ARBA" id="ARBA00023015"/>
    </source>
</evidence>
<feature type="domain" description="C2H2-type" evidence="12">
    <location>
        <begin position="139"/>
        <end position="166"/>
    </location>
</feature>
<dbReference type="PROSITE" id="PS50157">
    <property type="entry name" value="ZINC_FINGER_C2H2_2"/>
    <property type="match status" value="9"/>
</dbReference>
<dbReference type="Pfam" id="PF13912">
    <property type="entry name" value="zf-C2H2_6"/>
    <property type="match status" value="1"/>
</dbReference>
<dbReference type="GO" id="GO:0008270">
    <property type="term" value="F:zinc ion binding"/>
    <property type="evidence" value="ECO:0007669"/>
    <property type="project" value="UniProtKB-KW"/>
</dbReference>
<keyword evidence="8" id="KW-0804">Transcription</keyword>
<dbReference type="AlphaFoldDB" id="A0AAV5V0K2"/>
<dbReference type="InterPro" id="IPR050636">
    <property type="entry name" value="C2H2-ZF_domain-containing"/>
</dbReference>
<feature type="domain" description="C2H2-type" evidence="12">
    <location>
        <begin position="111"/>
        <end position="138"/>
    </location>
</feature>
<evidence type="ECO:0000256" key="7">
    <source>
        <dbReference type="ARBA" id="ARBA00023125"/>
    </source>
</evidence>
<feature type="domain" description="C2H2-type" evidence="12">
    <location>
        <begin position="259"/>
        <end position="286"/>
    </location>
</feature>
<dbReference type="GO" id="GO:0003677">
    <property type="term" value="F:DNA binding"/>
    <property type="evidence" value="ECO:0007669"/>
    <property type="project" value="UniProtKB-KW"/>
</dbReference>
<dbReference type="Proteomes" id="UP001432322">
    <property type="component" value="Unassembled WGS sequence"/>
</dbReference>
<dbReference type="InterPro" id="IPR013087">
    <property type="entry name" value="Znf_C2H2_type"/>
</dbReference>
<comment type="caution">
    <text evidence="13">The sequence shown here is derived from an EMBL/GenBank/DDBJ whole genome shotgun (WGS) entry which is preliminary data.</text>
</comment>
<organism evidence="13 14">
    <name type="scientific">Pristionchus fissidentatus</name>
    <dbReference type="NCBI Taxonomy" id="1538716"/>
    <lineage>
        <taxon>Eukaryota</taxon>
        <taxon>Metazoa</taxon>
        <taxon>Ecdysozoa</taxon>
        <taxon>Nematoda</taxon>
        <taxon>Chromadorea</taxon>
        <taxon>Rhabditida</taxon>
        <taxon>Rhabditina</taxon>
        <taxon>Diplogasteromorpha</taxon>
        <taxon>Diplogasteroidea</taxon>
        <taxon>Neodiplogasteridae</taxon>
        <taxon>Pristionchus</taxon>
    </lineage>
</organism>
<dbReference type="SMART" id="SM00355">
    <property type="entry name" value="ZnF_C2H2"/>
    <property type="match status" value="10"/>
</dbReference>
<dbReference type="Pfam" id="PF00096">
    <property type="entry name" value="zf-C2H2"/>
    <property type="match status" value="5"/>
</dbReference>
<evidence type="ECO:0000256" key="9">
    <source>
        <dbReference type="ARBA" id="ARBA00023242"/>
    </source>
</evidence>
<evidence type="ECO:0000256" key="3">
    <source>
        <dbReference type="ARBA" id="ARBA00022737"/>
    </source>
</evidence>
<accession>A0AAV5V0K2</accession>
<feature type="region of interest" description="Disordered" evidence="11">
    <location>
        <begin position="212"/>
        <end position="233"/>
    </location>
</feature>
<dbReference type="PANTHER" id="PTHR47772:SF12">
    <property type="entry name" value="RB-ASSOCIATED KRAB ZINC FINGER-RELATED"/>
    <property type="match status" value="1"/>
</dbReference>
<evidence type="ECO:0000313" key="14">
    <source>
        <dbReference type="Proteomes" id="UP001432322"/>
    </source>
</evidence>
<evidence type="ECO:0000256" key="10">
    <source>
        <dbReference type="PROSITE-ProRule" id="PRU00042"/>
    </source>
</evidence>
<evidence type="ECO:0000259" key="12">
    <source>
        <dbReference type="PROSITE" id="PS50157"/>
    </source>
</evidence>
<keyword evidence="4 10" id="KW-0863">Zinc-finger</keyword>
<dbReference type="InterPro" id="IPR036236">
    <property type="entry name" value="Znf_C2H2_sf"/>
</dbReference>
<evidence type="ECO:0000256" key="5">
    <source>
        <dbReference type="ARBA" id="ARBA00022833"/>
    </source>
</evidence>
<keyword evidence="7" id="KW-0238">DNA-binding</keyword>
<evidence type="ECO:0000256" key="1">
    <source>
        <dbReference type="ARBA" id="ARBA00004123"/>
    </source>
</evidence>
<keyword evidence="9" id="KW-0539">Nucleus</keyword>
<dbReference type="FunFam" id="3.30.160.60:FF:001111">
    <property type="entry name" value="Zinc finger protein 92 homolog"/>
    <property type="match status" value="1"/>
</dbReference>
<feature type="domain" description="C2H2-type" evidence="12">
    <location>
        <begin position="45"/>
        <end position="73"/>
    </location>
</feature>
<dbReference type="GO" id="GO:0005634">
    <property type="term" value="C:nucleus"/>
    <property type="evidence" value="ECO:0007669"/>
    <property type="project" value="UniProtKB-SubCell"/>
</dbReference>
<keyword evidence="3" id="KW-0677">Repeat</keyword>
<dbReference type="PROSITE" id="PS00028">
    <property type="entry name" value="ZINC_FINGER_C2H2_1"/>
    <property type="match status" value="8"/>
</dbReference>
<evidence type="ECO:0000256" key="8">
    <source>
        <dbReference type="ARBA" id="ARBA00023163"/>
    </source>
</evidence>
<feature type="domain" description="C2H2-type" evidence="12">
    <location>
        <begin position="17"/>
        <end position="44"/>
    </location>
</feature>
<keyword evidence="2" id="KW-0479">Metal-binding</keyword>
<dbReference type="Gene3D" id="3.30.160.60">
    <property type="entry name" value="Classic Zinc Finger"/>
    <property type="match status" value="7"/>
</dbReference>
<evidence type="ECO:0000256" key="2">
    <source>
        <dbReference type="ARBA" id="ARBA00022723"/>
    </source>
</evidence>
<gene>
    <name evidence="13" type="ORF">PFISCL1PPCAC_4378</name>
</gene>
<keyword evidence="14" id="KW-1185">Reference proteome</keyword>
<feature type="domain" description="C2H2-type" evidence="12">
    <location>
        <begin position="72"/>
        <end position="99"/>
    </location>
</feature>
<protein>
    <recommendedName>
        <fullName evidence="12">C2H2-type domain-containing protein</fullName>
    </recommendedName>
</protein>
<feature type="non-terminal residue" evidence="13">
    <location>
        <position position="1"/>
    </location>
</feature>
<keyword evidence="5" id="KW-0862">Zinc</keyword>
<comment type="subcellular location">
    <subcellularLocation>
        <location evidence="1">Nucleus</location>
    </subcellularLocation>
</comment>
<feature type="domain" description="C2H2-type" evidence="12">
    <location>
        <begin position="287"/>
        <end position="310"/>
    </location>
</feature>
<dbReference type="PANTHER" id="PTHR47772">
    <property type="entry name" value="ZINC FINGER PROTEIN 200"/>
    <property type="match status" value="1"/>
</dbReference>
<name>A0AAV5V0K2_9BILA</name>